<keyword evidence="5" id="KW-1185">Reference proteome</keyword>
<feature type="compositionally biased region" description="Basic and acidic residues" evidence="2">
    <location>
        <begin position="1559"/>
        <end position="1598"/>
    </location>
</feature>
<dbReference type="CDD" id="cd04384">
    <property type="entry name" value="RhoGAP_CdGAP"/>
    <property type="match status" value="1"/>
</dbReference>
<evidence type="ECO:0000313" key="5">
    <source>
        <dbReference type="Proteomes" id="UP001591681"/>
    </source>
</evidence>
<evidence type="ECO:0000313" key="4">
    <source>
        <dbReference type="EMBL" id="KAL2096882.1"/>
    </source>
</evidence>
<dbReference type="Proteomes" id="UP001591681">
    <property type="component" value="Unassembled WGS sequence"/>
</dbReference>
<feature type="compositionally biased region" description="Basic and acidic residues" evidence="2">
    <location>
        <begin position="1498"/>
        <end position="1510"/>
    </location>
</feature>
<feature type="compositionally biased region" description="Basic and acidic residues" evidence="2">
    <location>
        <begin position="1414"/>
        <end position="1437"/>
    </location>
</feature>
<organism evidence="4 5">
    <name type="scientific">Coilia grayii</name>
    <name type="common">Gray's grenadier anchovy</name>
    <dbReference type="NCBI Taxonomy" id="363190"/>
    <lineage>
        <taxon>Eukaryota</taxon>
        <taxon>Metazoa</taxon>
        <taxon>Chordata</taxon>
        <taxon>Craniata</taxon>
        <taxon>Vertebrata</taxon>
        <taxon>Euteleostomi</taxon>
        <taxon>Actinopterygii</taxon>
        <taxon>Neopterygii</taxon>
        <taxon>Teleostei</taxon>
        <taxon>Clupei</taxon>
        <taxon>Clupeiformes</taxon>
        <taxon>Clupeoidei</taxon>
        <taxon>Engraulidae</taxon>
        <taxon>Coilinae</taxon>
        <taxon>Coilia</taxon>
    </lineage>
</organism>
<feature type="compositionally biased region" description="Acidic residues" evidence="2">
    <location>
        <begin position="749"/>
        <end position="758"/>
    </location>
</feature>
<dbReference type="Pfam" id="PF00620">
    <property type="entry name" value="RhoGAP"/>
    <property type="match status" value="1"/>
</dbReference>
<feature type="compositionally biased region" description="Polar residues" evidence="2">
    <location>
        <begin position="331"/>
        <end position="344"/>
    </location>
</feature>
<feature type="compositionally biased region" description="Polar residues" evidence="2">
    <location>
        <begin position="1511"/>
        <end position="1527"/>
    </location>
</feature>
<feature type="compositionally biased region" description="Basic and acidic residues" evidence="2">
    <location>
        <begin position="1108"/>
        <end position="1132"/>
    </location>
</feature>
<sequence length="1643" mass="179977">MKRVRRKGGNKEKVFGCDLMEHLSNTCQEVPQVLRSCSEFIEEHGIVDGIYRLSGVSSNTQKLRSEFDSEGNPDLRKDVYLQDIHCVSSLCKAYFRELPNPLLTYQLYDRFAEAVAVQLEDERLLKIRDVLRDLPPPHFRTLEFLMRHLVKMSTFSAETNMHARNLAIVWAPNLLRSKDIEASGFNGTAAFMEVRVQSIVVEFILTHVPQLFPDTALGVPSERRKSLPSPTLLASQEEFSFRALPFQYPGNMSPGDGPPAMRPYHAIIEPTDKRKGSLKGRKWKSIFNLGGRLPDPRKRNKGSTKEKEKQVLRPAKSMDSLSPGPYEGNRQGASPTQLSPVTPTGQEGGASVGGGGTGLISGSYAVTYRRGGGASVSVVSGGGGTQGTYSRLESVGVASGGGSDTGGAGSAPVSRSPALSSRADKRAGIHISGPFSVTVPLHITSGLVGVIQGSRGEEESPAPAPAPAPAKEDAGEKRSGGREKEDTGEEHQEEAKGQSKDAKTEEVAQEQKTAEEEACEGDRKTGGQKEEEEEEEEEEEVESDGETAQCQEEVQAVPLSVEEKTESEERSVNGQLSSEEEDEEAQEDEEQEAELQAELEEVCESGEGDYVDMWSALQMVYPEGALAAACSAAPAVPVSAEEEAPDADLPLDFQDTFGFLDMMDSSTSQMNNEFSVEPPCFEEDEYENQSWFASNTQTASSPPQTAQSPLQIHTPAVAVLPQHTRLTSKSHSLPYKCSPSYPESPSSSGEEDEDEDEAILSGLSDGNEEEDEEDDEPGDYEQMFFRSLPNKREFHGLAWSGSGGEPLTANSSEDVCLSTQSEDAAQEAISPPASGHVDTSVASQSDQADPSLASSGVYANQSEGADAHDYVEMPVTSHDISDDRQMQSSPETDTSSLANQITDILPSSQSKCSYVRIDSNDDYMMMTRVRGEDTEGESKEEMDGKHSEDRKEEWGEKEASCEEGQITERQRASETGVLCKTDPGAEAGASSDQDSSPSAHTDYRPPLPIRDYHGDADDSQHIYEQVDVLEDEEDEEDGISDLTTTAGVTTPPHGETGTHAGDGSASEGQAGDGSASEGQATASCEMQEEGEQDAKYQKDGEEAEEMEEEKREDRREIESDREHGVKGERTKDEVDEDGDGEKEKESEESEERRGITEEEQEGNKPPVEGEEQEAEEGKLQPNGEERVVAAQKVAEDETTESGGSETEGAEEGTPVRVGGASSVRGQVGREKEGMREGHSEETLEHRDHLPNWPPEPQSDHWANEGRDVAEQLGDEGPREEEREQIDTKHKTVEGVEEGQWNVKEKRDREGKTDDKLIVLGPGVGSTLVTTKQVPPRTHQAKAVPVVPPKPQQSRLTALNLRQQLQNRDAHTQQRDQDTHTQQRDQDAPHGHTHSVETTTPQQDTHTPDTQTEQEDTHTPDTEAEQEDTHTPDTKAEQEDTCTPKTDAEMGQHFQTPDTKSAAQELTDTELRADTTHEPNPTAVHPAAPELYPPQIVIDQHHQSHMEDPEQRQPQPQHSNAPGQQTALPGSDGGAGMSVDGVRAREEGRGGTDTDTQEGQQRDRGAGGDRSPDVKKDRLATREGERERERRTRERDVKRNSGISICFDEAVARATREREREREHGEREKERDRGVNIQDEKARL</sequence>
<feature type="compositionally biased region" description="Basic and acidic residues" evidence="2">
    <location>
        <begin position="1010"/>
        <end position="1021"/>
    </location>
</feature>
<dbReference type="PANTHER" id="PTHR15729:SF12">
    <property type="entry name" value="RHO GTPASE-ACTIVATING PROTEIN 30"/>
    <property type="match status" value="1"/>
</dbReference>
<reference evidence="4 5" key="1">
    <citation type="submission" date="2024-09" db="EMBL/GenBank/DDBJ databases">
        <title>A chromosome-level genome assembly of Gray's grenadier anchovy, Coilia grayii.</title>
        <authorList>
            <person name="Fu Z."/>
        </authorList>
    </citation>
    <scope>NUCLEOTIDE SEQUENCE [LARGE SCALE GENOMIC DNA]</scope>
    <source>
        <strain evidence="4">G4</strain>
        <tissue evidence="4">Muscle</tissue>
    </source>
</reference>
<feature type="compositionally biased region" description="Basic and acidic residues" evidence="2">
    <location>
        <begin position="929"/>
        <end position="972"/>
    </location>
</feature>
<dbReference type="InterPro" id="IPR000198">
    <property type="entry name" value="RhoGAP_dom"/>
</dbReference>
<comment type="caution">
    <text evidence="4">The sequence shown here is derived from an EMBL/GenBank/DDBJ whole genome shotgun (WGS) entry which is preliminary data.</text>
</comment>
<feature type="region of interest" description="Disordered" evidence="2">
    <location>
        <begin position="287"/>
        <end position="356"/>
    </location>
</feature>
<feature type="domain" description="Rho-GAP" evidence="3">
    <location>
        <begin position="17"/>
        <end position="212"/>
    </location>
</feature>
<feature type="compositionally biased region" description="Low complexity" evidence="2">
    <location>
        <begin position="1396"/>
        <end position="1410"/>
    </location>
</feature>
<feature type="compositionally biased region" description="Acidic residues" evidence="2">
    <location>
        <begin position="530"/>
        <end position="545"/>
    </location>
</feature>
<accession>A0ABD1KCI8</accession>
<feature type="compositionally biased region" description="Polar residues" evidence="2">
    <location>
        <begin position="808"/>
        <end position="823"/>
    </location>
</feature>
<feature type="compositionally biased region" description="Basic and acidic residues" evidence="2">
    <location>
        <begin position="1141"/>
        <end position="1156"/>
    </location>
</feature>
<feature type="compositionally biased region" description="Basic and acidic residues" evidence="2">
    <location>
        <begin position="1367"/>
        <end position="1389"/>
    </location>
</feature>
<feature type="compositionally biased region" description="Polar residues" evidence="2">
    <location>
        <begin position="1353"/>
        <end position="1366"/>
    </location>
</feature>
<feature type="compositionally biased region" description="Polar residues" evidence="2">
    <location>
        <begin position="886"/>
        <end position="912"/>
    </location>
</feature>
<feature type="compositionally biased region" description="Basic and acidic residues" evidence="2">
    <location>
        <begin position="512"/>
        <end position="529"/>
    </location>
</feature>
<feature type="compositionally biased region" description="Basic and acidic residues" evidence="2">
    <location>
        <begin position="470"/>
        <end position="506"/>
    </location>
</feature>
<dbReference type="GO" id="GO:0005096">
    <property type="term" value="F:GTPase activator activity"/>
    <property type="evidence" value="ECO:0007669"/>
    <property type="project" value="UniProtKB-KW"/>
</dbReference>
<feature type="compositionally biased region" description="Basic and acidic residues" evidence="2">
    <location>
        <begin position="1227"/>
        <end position="1249"/>
    </location>
</feature>
<evidence type="ECO:0000259" key="3">
    <source>
        <dbReference type="PROSITE" id="PS50238"/>
    </source>
</evidence>
<feature type="compositionally biased region" description="Basic and acidic residues" evidence="2">
    <location>
        <begin position="1609"/>
        <end position="1643"/>
    </location>
</feature>
<evidence type="ECO:0000256" key="1">
    <source>
        <dbReference type="ARBA" id="ARBA00022468"/>
    </source>
</evidence>
<dbReference type="SUPFAM" id="SSF48350">
    <property type="entry name" value="GTPase activation domain, GAP"/>
    <property type="match status" value="1"/>
</dbReference>
<feature type="compositionally biased region" description="Acidic residues" evidence="2">
    <location>
        <begin position="1027"/>
        <end position="1039"/>
    </location>
</feature>
<feature type="compositionally biased region" description="Basic and acidic residues" evidence="2">
    <location>
        <begin position="1257"/>
        <end position="1293"/>
    </location>
</feature>
<feature type="compositionally biased region" description="Basic and acidic residues" evidence="2">
    <location>
        <begin position="1175"/>
        <end position="1187"/>
    </location>
</feature>
<name>A0ABD1KCI8_9TELE</name>
<protein>
    <recommendedName>
        <fullName evidence="3">Rho-GAP domain-containing protein</fullName>
    </recommendedName>
</protein>
<dbReference type="EMBL" id="JBHFQA010000006">
    <property type="protein sequence ID" value="KAL2096882.1"/>
    <property type="molecule type" value="Genomic_DNA"/>
</dbReference>
<feature type="compositionally biased region" description="Basic and acidic residues" evidence="2">
    <location>
        <begin position="1302"/>
        <end position="1316"/>
    </location>
</feature>
<feature type="region of interest" description="Disordered" evidence="2">
    <location>
        <begin position="727"/>
        <end position="1643"/>
    </location>
</feature>
<gene>
    <name evidence="4" type="ORF">ACEWY4_006089</name>
</gene>
<feature type="compositionally biased region" description="Polar residues" evidence="2">
    <location>
        <begin position="1452"/>
        <end position="1465"/>
    </location>
</feature>
<feature type="compositionally biased region" description="Gly residues" evidence="2">
    <location>
        <begin position="398"/>
        <end position="409"/>
    </location>
</feature>
<proteinExistence type="predicted"/>
<feature type="compositionally biased region" description="Basic and acidic residues" evidence="2">
    <location>
        <begin position="561"/>
        <end position="571"/>
    </location>
</feature>
<dbReference type="InterPro" id="IPR008936">
    <property type="entry name" value="Rho_GTPase_activation_prot"/>
</dbReference>
<dbReference type="Gene3D" id="1.10.555.10">
    <property type="entry name" value="Rho GTPase activation protein"/>
    <property type="match status" value="1"/>
</dbReference>
<feature type="compositionally biased region" description="Gly residues" evidence="2">
    <location>
        <begin position="346"/>
        <end position="356"/>
    </location>
</feature>
<feature type="compositionally biased region" description="Acidic residues" evidence="2">
    <location>
        <begin position="766"/>
        <end position="779"/>
    </location>
</feature>
<feature type="region of interest" description="Disordered" evidence="2">
    <location>
        <begin position="452"/>
        <end position="596"/>
    </location>
</feature>
<feature type="compositionally biased region" description="Polar residues" evidence="2">
    <location>
        <begin position="840"/>
        <end position="863"/>
    </location>
</feature>
<dbReference type="InterPro" id="IPR051576">
    <property type="entry name" value="PX-Rho_GAP"/>
</dbReference>
<dbReference type="FunFam" id="1.10.555.10:FF:000002">
    <property type="entry name" value="rho GTPase-activating protein 32 isoform X1"/>
    <property type="match status" value="1"/>
</dbReference>
<feature type="compositionally biased region" description="Polar residues" evidence="2">
    <location>
        <begin position="990"/>
        <end position="999"/>
    </location>
</feature>
<dbReference type="PANTHER" id="PTHR15729">
    <property type="entry name" value="CDC42 GTPASE-ACTIVATING PROTEIN"/>
    <property type="match status" value="1"/>
</dbReference>
<evidence type="ECO:0000256" key="2">
    <source>
        <dbReference type="SAM" id="MobiDB-lite"/>
    </source>
</evidence>
<dbReference type="PROSITE" id="PS50238">
    <property type="entry name" value="RHOGAP"/>
    <property type="match status" value="1"/>
</dbReference>
<feature type="compositionally biased region" description="Acidic residues" evidence="2">
    <location>
        <begin position="578"/>
        <end position="596"/>
    </location>
</feature>
<keyword evidence="1" id="KW-0343">GTPase activation</keyword>
<feature type="compositionally biased region" description="Basic and acidic residues" evidence="2">
    <location>
        <begin position="1541"/>
        <end position="1551"/>
    </location>
</feature>
<dbReference type="SMART" id="SM00324">
    <property type="entry name" value="RhoGAP"/>
    <property type="match status" value="1"/>
</dbReference>
<feature type="compositionally biased region" description="Low complexity" evidence="2">
    <location>
        <begin position="738"/>
        <end position="748"/>
    </location>
</feature>
<feature type="region of interest" description="Disordered" evidence="2">
    <location>
        <begin position="395"/>
        <end position="425"/>
    </location>
</feature>